<evidence type="ECO:0000313" key="3">
    <source>
        <dbReference type="Proteomes" id="UP000077051"/>
    </source>
</evidence>
<keyword evidence="1" id="KW-0732">Signal</keyword>
<feature type="chain" id="PRO_5007839873" description="Glycosyltransferase family 8 protein" evidence="1">
    <location>
        <begin position="31"/>
        <end position="321"/>
    </location>
</feature>
<reference evidence="2 3" key="1">
    <citation type="submission" date="2015-06" db="EMBL/GenBank/DDBJ databases">
        <title>Expansion of signal transduction pathways in fungi by whole-genome duplication.</title>
        <authorList>
            <consortium name="DOE Joint Genome Institute"/>
            <person name="Corrochano L.M."/>
            <person name="Kuo A."/>
            <person name="Marcet-Houben M."/>
            <person name="Polaino S."/>
            <person name="Salamov A."/>
            <person name="Villalobos J.M."/>
            <person name="Alvarez M.I."/>
            <person name="Avalos J."/>
            <person name="Benito E.P."/>
            <person name="Benoit I."/>
            <person name="Burger G."/>
            <person name="Camino L.P."/>
            <person name="Canovas D."/>
            <person name="Cerda-Olmedo E."/>
            <person name="Cheng J.-F."/>
            <person name="Dominguez A."/>
            <person name="Elias M."/>
            <person name="Eslava A.P."/>
            <person name="Glaser F."/>
            <person name="Grimwood J."/>
            <person name="Gutierrez G."/>
            <person name="Heitman J."/>
            <person name="Henrissat B."/>
            <person name="Iturriaga E.A."/>
            <person name="Lang B.F."/>
            <person name="Lavin J.L."/>
            <person name="Lee S."/>
            <person name="Li W."/>
            <person name="Lindquist E."/>
            <person name="Lopez-Garcia S."/>
            <person name="Luque E.M."/>
            <person name="Marcos A.T."/>
            <person name="Martin J."/>
            <person name="Mccluskey K."/>
            <person name="Medina H.R."/>
            <person name="Miralles-Duran A."/>
            <person name="Miyazaki A."/>
            <person name="Munoz-Torres E."/>
            <person name="Oguiza J.A."/>
            <person name="Ohm R."/>
            <person name="Olmedo M."/>
            <person name="Orejas M."/>
            <person name="Ortiz-Castellanos L."/>
            <person name="Pisabarro A.G."/>
            <person name="Rodriguez-Romero J."/>
            <person name="Ruiz-Herrera J."/>
            <person name="Ruiz-Vazquez R."/>
            <person name="Sanz C."/>
            <person name="Schackwitz W."/>
            <person name="Schmutz J."/>
            <person name="Shahriari M."/>
            <person name="Shelest E."/>
            <person name="Silva-Franco F."/>
            <person name="Soanes D."/>
            <person name="Syed K."/>
            <person name="Tagua V.G."/>
            <person name="Talbot N.J."/>
            <person name="Thon M."/>
            <person name="De Vries R.P."/>
            <person name="Wiebenga A."/>
            <person name="Yadav J.S."/>
            <person name="Braun E.L."/>
            <person name="Baker S."/>
            <person name="Garre V."/>
            <person name="Horwitz B."/>
            <person name="Torres-Martinez S."/>
            <person name="Idnurm A."/>
            <person name="Herrera-Estrella A."/>
            <person name="Gabaldon T."/>
            <person name="Grigoriev I.V."/>
        </authorList>
    </citation>
    <scope>NUCLEOTIDE SEQUENCE [LARGE SCALE GENOMIC DNA]</scope>
    <source>
        <strain evidence="2 3">CBS 277.49</strain>
    </source>
</reference>
<keyword evidence="3" id="KW-1185">Reference proteome</keyword>
<evidence type="ECO:0000313" key="2">
    <source>
        <dbReference type="EMBL" id="OAD05342.1"/>
    </source>
</evidence>
<dbReference type="OrthoDB" id="2264396at2759"/>
<feature type="signal peptide" evidence="1">
    <location>
        <begin position="1"/>
        <end position="30"/>
    </location>
</feature>
<dbReference type="VEuPathDB" id="FungiDB:MUCCIDRAFT_162035"/>
<proteinExistence type="predicted"/>
<dbReference type="Proteomes" id="UP000077051">
    <property type="component" value="Unassembled WGS sequence"/>
</dbReference>
<evidence type="ECO:0008006" key="4">
    <source>
        <dbReference type="Google" id="ProtNLM"/>
    </source>
</evidence>
<sequence>MQSSTDRFLFTLSLFFLSLSLFALIKFRESEVPINCIPICPSFSQVLSVEKMRHSIQAKGVKNCTVKADALISEFDKFAFGEMSTSNTSLTPEKECLCGKMYFVVELLRLIEQQTLGYTLITIITTNGDVERALLKVISHYSSSQVIGLNNLSLRGGHGEGTWVGGVSVHIRSAPDQPLNLASLSDMVLTYDADLVGARLAHALLAIPFDCNPAILHLSTIGTPEHDFLNYFLTYARRMRLNLDHLHHEVVLTQPNNQLWELLEKEATVHTDEEFAIWNDSIAQQVVQWFIHETDIDYRYRPLMFPTDVPKKYLQPPQSDD</sequence>
<gene>
    <name evidence="2" type="ORF">MUCCIDRAFT_162035</name>
</gene>
<evidence type="ECO:0000256" key="1">
    <source>
        <dbReference type="SAM" id="SignalP"/>
    </source>
</evidence>
<organism evidence="2 3">
    <name type="scientific">Mucor lusitanicus CBS 277.49</name>
    <dbReference type="NCBI Taxonomy" id="747725"/>
    <lineage>
        <taxon>Eukaryota</taxon>
        <taxon>Fungi</taxon>
        <taxon>Fungi incertae sedis</taxon>
        <taxon>Mucoromycota</taxon>
        <taxon>Mucoromycotina</taxon>
        <taxon>Mucoromycetes</taxon>
        <taxon>Mucorales</taxon>
        <taxon>Mucorineae</taxon>
        <taxon>Mucoraceae</taxon>
        <taxon>Mucor</taxon>
    </lineage>
</organism>
<dbReference type="AlphaFoldDB" id="A0A162TKW0"/>
<protein>
    <recommendedName>
        <fullName evidence="4">Glycosyltransferase family 8 protein</fullName>
    </recommendedName>
</protein>
<name>A0A162TKW0_MUCCL</name>
<dbReference type="EMBL" id="AMYB01000003">
    <property type="protein sequence ID" value="OAD05342.1"/>
    <property type="molecule type" value="Genomic_DNA"/>
</dbReference>
<accession>A0A162TKW0</accession>
<comment type="caution">
    <text evidence="2">The sequence shown here is derived from an EMBL/GenBank/DDBJ whole genome shotgun (WGS) entry which is preliminary data.</text>
</comment>